<dbReference type="SUPFAM" id="SSF56112">
    <property type="entry name" value="Protein kinase-like (PK-like)"/>
    <property type="match status" value="1"/>
</dbReference>
<dbReference type="EMBL" id="KV425961">
    <property type="protein sequence ID" value="KZV95199.1"/>
    <property type="molecule type" value="Genomic_DNA"/>
</dbReference>
<accession>A0A166AU40</accession>
<gene>
    <name evidence="2" type="ORF">EXIGLDRAFT_748249</name>
</gene>
<dbReference type="InterPro" id="IPR011009">
    <property type="entry name" value="Kinase-like_dom_sf"/>
</dbReference>
<sequence length="471" mass="53048">MLPENCSIEGCAGAVEREYGWSSCETCDLLFCYAHRLDKEHHACPWCSDEEFVERMGTTRIEEFALFLDTIDLDAIAARASTLRNGMPCTAPDPDEVWSSLEHGGYNILLPLTFADDTTWLVRVRRQNSRTASPDMSRHNLLSEVATYRWLASIGYPVPRLFDYATDADDSHGFGKPYILMEKLNGKAFEGKSMPFEDYDDASRDHILRQAAHLHILLANNPLPAVGSLIPSESSPGAVPGPMSDSSPGVAPDFGPFPSARAFWNARIDRKIHDILAKKLYSHGSDALDAYLAMLFFREQVALLFPDRDDGEHYLRHMDDKGDHILIQGSKIIGVVDWEYSRIVSKAEAFSAPLWLYDDFQSIYSGAETSPTSGERQFANILTEMGRPDLAACAERERPYHLLEQVFPCADVTQDWFKEQYTSALLAAVPGNKEQSYQEWKENAFLRYANDEVLRRLVQENDGRTEGTHGE</sequence>
<dbReference type="Proteomes" id="UP000077266">
    <property type="component" value="Unassembled WGS sequence"/>
</dbReference>
<evidence type="ECO:0000259" key="1">
    <source>
        <dbReference type="Pfam" id="PF01636"/>
    </source>
</evidence>
<dbReference type="InParanoid" id="A0A166AU40"/>
<evidence type="ECO:0000313" key="3">
    <source>
        <dbReference type="Proteomes" id="UP000077266"/>
    </source>
</evidence>
<dbReference type="Pfam" id="PF01636">
    <property type="entry name" value="APH"/>
    <property type="match status" value="1"/>
</dbReference>
<protein>
    <recommendedName>
        <fullName evidence="1">Aminoglycoside phosphotransferase domain-containing protein</fullName>
    </recommendedName>
</protein>
<feature type="domain" description="Aminoglycoside phosphotransferase" evidence="1">
    <location>
        <begin position="132"/>
        <end position="342"/>
    </location>
</feature>
<keyword evidence="3" id="KW-1185">Reference proteome</keyword>
<dbReference type="InterPro" id="IPR002575">
    <property type="entry name" value="Aminoglycoside_PTrfase"/>
</dbReference>
<organism evidence="2 3">
    <name type="scientific">Exidia glandulosa HHB12029</name>
    <dbReference type="NCBI Taxonomy" id="1314781"/>
    <lineage>
        <taxon>Eukaryota</taxon>
        <taxon>Fungi</taxon>
        <taxon>Dikarya</taxon>
        <taxon>Basidiomycota</taxon>
        <taxon>Agaricomycotina</taxon>
        <taxon>Agaricomycetes</taxon>
        <taxon>Auriculariales</taxon>
        <taxon>Exidiaceae</taxon>
        <taxon>Exidia</taxon>
    </lineage>
</organism>
<dbReference type="STRING" id="1314781.A0A166AU40"/>
<proteinExistence type="predicted"/>
<dbReference type="PANTHER" id="PTHR21310">
    <property type="entry name" value="AMINOGLYCOSIDE PHOSPHOTRANSFERASE-RELATED-RELATED"/>
    <property type="match status" value="1"/>
</dbReference>
<dbReference type="InterPro" id="IPR051678">
    <property type="entry name" value="AGP_Transferase"/>
</dbReference>
<evidence type="ECO:0000313" key="2">
    <source>
        <dbReference type="EMBL" id="KZV95199.1"/>
    </source>
</evidence>
<dbReference type="PANTHER" id="PTHR21310:SF15">
    <property type="entry name" value="AMINOGLYCOSIDE PHOSPHOTRANSFERASE DOMAIN-CONTAINING PROTEIN"/>
    <property type="match status" value="1"/>
</dbReference>
<reference evidence="2 3" key="1">
    <citation type="journal article" date="2016" name="Mol. Biol. Evol.">
        <title>Comparative Genomics of Early-Diverging Mushroom-Forming Fungi Provides Insights into the Origins of Lignocellulose Decay Capabilities.</title>
        <authorList>
            <person name="Nagy L.G."/>
            <person name="Riley R."/>
            <person name="Tritt A."/>
            <person name="Adam C."/>
            <person name="Daum C."/>
            <person name="Floudas D."/>
            <person name="Sun H."/>
            <person name="Yadav J.S."/>
            <person name="Pangilinan J."/>
            <person name="Larsson K.H."/>
            <person name="Matsuura K."/>
            <person name="Barry K."/>
            <person name="Labutti K."/>
            <person name="Kuo R."/>
            <person name="Ohm R.A."/>
            <person name="Bhattacharya S.S."/>
            <person name="Shirouzu T."/>
            <person name="Yoshinaga Y."/>
            <person name="Martin F.M."/>
            <person name="Grigoriev I.V."/>
            <person name="Hibbett D.S."/>
        </authorList>
    </citation>
    <scope>NUCLEOTIDE SEQUENCE [LARGE SCALE GENOMIC DNA]</scope>
    <source>
        <strain evidence="2 3">HHB12029</strain>
    </source>
</reference>
<dbReference type="InterPro" id="IPR035896">
    <property type="entry name" value="AN1-like_Znf"/>
</dbReference>
<name>A0A166AU40_EXIGL</name>
<dbReference type="OrthoDB" id="2906425at2759"/>
<dbReference type="SUPFAM" id="SSF118310">
    <property type="entry name" value="AN1-like Zinc finger"/>
    <property type="match status" value="1"/>
</dbReference>
<dbReference type="AlphaFoldDB" id="A0A166AU40"/>